<accession>G9XBF9</accession>
<comment type="caution">
    <text evidence="2">The sequence shown here is derived from an EMBL/GenBank/DDBJ whole genome shotgun (WGS) entry which is preliminary data.</text>
</comment>
<gene>
    <name evidence="2" type="ORF">HMPREF9628_01326</name>
</gene>
<dbReference type="PATRIC" id="fig|796940.3.peg.609"/>
<dbReference type="Proteomes" id="UP000003379">
    <property type="component" value="Unassembled WGS sequence"/>
</dbReference>
<dbReference type="PANTHER" id="PTHR35894:SF5">
    <property type="entry name" value="MU-LIKE PROPHAGE FLUMU DNA TRANSPOSITION PROTEIN B"/>
    <property type="match status" value="1"/>
</dbReference>
<dbReference type="RefSeq" id="WP_009529329.1">
    <property type="nucleotide sequence ID" value="NZ_JH414605.1"/>
</dbReference>
<dbReference type="HOGENOM" id="CLU_056183_1_0_9"/>
<proteinExistence type="predicted"/>
<sequence length="297" mass="33511">MDFKEKALQYIKSNNMSNRKFADKIDVAESTLSRYMKGDYPNPAAIDDKIREFLEKEEKRNSSFIKDSVGFAMTTISKKIINVLEYSYIQKVISCIYGDAGIGKTYTTKNWIANRNDIYFVTVTPTFATPRPFLKLLASKLKTSKTGAQDEVYLEIIEKLEGTDKMIIIDEAQHLTKKTLEIIRSINDSTSTAITLIGNELIYNKMLGKTQAEFAQLFSRVGMQSHLLTDLFDIDDIKLVFQNASDEVTEYLLKVSRSKFGLRGATLLYTNAVNNGDTTIKGIKAMAEIMGIDLHIA</sequence>
<evidence type="ECO:0000313" key="2">
    <source>
        <dbReference type="EMBL" id="EHL19810.1"/>
    </source>
</evidence>
<dbReference type="GO" id="GO:0016887">
    <property type="term" value="F:ATP hydrolysis activity"/>
    <property type="evidence" value="ECO:0007669"/>
    <property type="project" value="InterPro"/>
</dbReference>
<dbReference type="GO" id="GO:0003677">
    <property type="term" value="F:DNA binding"/>
    <property type="evidence" value="ECO:0007669"/>
    <property type="project" value="InterPro"/>
</dbReference>
<organism evidence="2 3">
    <name type="scientific">Peptoanaerobacter stomatis</name>
    <dbReference type="NCBI Taxonomy" id="796937"/>
    <lineage>
        <taxon>Bacteria</taxon>
        <taxon>Bacillati</taxon>
        <taxon>Bacillota</taxon>
        <taxon>Clostridia</taxon>
        <taxon>Peptostreptococcales</taxon>
        <taxon>Filifactoraceae</taxon>
        <taxon>Peptoanaerobacter</taxon>
    </lineage>
</organism>
<dbReference type="InterPro" id="IPR052026">
    <property type="entry name" value="ExeA_AAA_ATPase_DNA-bind"/>
</dbReference>
<evidence type="ECO:0000313" key="3">
    <source>
        <dbReference type="Proteomes" id="UP000003379"/>
    </source>
</evidence>
<reference evidence="2 3" key="1">
    <citation type="submission" date="2011-08" db="EMBL/GenBank/DDBJ databases">
        <title>The Genome Sequence of Eubacteriaceae bacterium CM5.</title>
        <authorList>
            <consortium name="The Broad Institute Genome Sequencing Platform"/>
            <person name="Earl A."/>
            <person name="Ward D."/>
            <person name="Feldgarden M."/>
            <person name="Gevers D."/>
            <person name="Sizova M."/>
            <person name="Hazen A."/>
            <person name="Epstein S."/>
            <person name="Young S.K."/>
            <person name="Zeng Q."/>
            <person name="Gargeya S."/>
            <person name="Fitzgerald M."/>
            <person name="Haas B."/>
            <person name="Abouelleil A."/>
            <person name="Alvarado L."/>
            <person name="Arachchi H.M."/>
            <person name="Berlin A."/>
            <person name="Brown A."/>
            <person name="Chapman S.B."/>
            <person name="Chen Z."/>
            <person name="Dunbar C."/>
            <person name="Freedman E."/>
            <person name="Gearin G."/>
            <person name="Gellesch M."/>
            <person name="Goldberg J."/>
            <person name="Griggs A."/>
            <person name="Gujja S."/>
            <person name="Heiman D."/>
            <person name="Howarth C."/>
            <person name="Larson L."/>
            <person name="Lui A."/>
            <person name="MacDonald P.J.P."/>
            <person name="Montmayeur A."/>
            <person name="Murphy C."/>
            <person name="Neiman D."/>
            <person name="Pearson M."/>
            <person name="Priest M."/>
            <person name="Roberts A."/>
            <person name="Saif S."/>
            <person name="Shea T."/>
            <person name="Shenoy N."/>
            <person name="Sisk P."/>
            <person name="Stolte C."/>
            <person name="Sykes S."/>
            <person name="Wortman J."/>
            <person name="Nusbaum C."/>
            <person name="Birren B."/>
        </authorList>
    </citation>
    <scope>NUCLEOTIDE SEQUENCE [LARGE SCALE GENOMIC DNA]</scope>
    <source>
        <strain evidence="2 3">CM5</strain>
    </source>
</reference>
<name>G9XBF9_9FIRM</name>
<evidence type="ECO:0000259" key="1">
    <source>
        <dbReference type="Pfam" id="PF13401"/>
    </source>
</evidence>
<dbReference type="Gene3D" id="3.40.50.300">
    <property type="entry name" value="P-loop containing nucleotide triphosphate hydrolases"/>
    <property type="match status" value="1"/>
</dbReference>
<dbReference type="InterPro" id="IPR010982">
    <property type="entry name" value="Lambda_DNA-bd_dom_sf"/>
</dbReference>
<dbReference type="InterPro" id="IPR049945">
    <property type="entry name" value="AAA_22"/>
</dbReference>
<dbReference type="PANTHER" id="PTHR35894">
    <property type="entry name" value="GENERAL SECRETION PATHWAY PROTEIN A-RELATED"/>
    <property type="match status" value="1"/>
</dbReference>
<dbReference type="SUPFAM" id="SSF52540">
    <property type="entry name" value="P-loop containing nucleoside triphosphate hydrolases"/>
    <property type="match status" value="1"/>
</dbReference>
<dbReference type="Pfam" id="PF13401">
    <property type="entry name" value="AAA_22"/>
    <property type="match status" value="1"/>
</dbReference>
<dbReference type="EMBL" id="AFZG01000015">
    <property type="protein sequence ID" value="EHL19810.1"/>
    <property type="molecule type" value="Genomic_DNA"/>
</dbReference>
<dbReference type="InterPro" id="IPR027417">
    <property type="entry name" value="P-loop_NTPase"/>
</dbReference>
<dbReference type="AlphaFoldDB" id="G9XBF9"/>
<feature type="domain" description="ORC1/DEAH AAA+ ATPase" evidence="1">
    <location>
        <begin position="93"/>
        <end position="200"/>
    </location>
</feature>
<protein>
    <recommendedName>
        <fullName evidence="1">ORC1/DEAH AAA+ ATPase domain-containing protein</fullName>
    </recommendedName>
</protein>
<dbReference type="Gene3D" id="1.10.260.40">
    <property type="entry name" value="lambda repressor-like DNA-binding domains"/>
    <property type="match status" value="1"/>
</dbReference>